<dbReference type="EMBL" id="BGZK01000755">
    <property type="protein sequence ID" value="GBP59197.1"/>
    <property type="molecule type" value="Genomic_DNA"/>
</dbReference>
<dbReference type="STRING" id="151549.A0A4C1XAB8"/>
<keyword evidence="3" id="KW-0853">WD repeat</keyword>
<dbReference type="InterPro" id="IPR036322">
    <property type="entry name" value="WD40_repeat_dom_sf"/>
</dbReference>
<evidence type="ECO:0000313" key="4">
    <source>
        <dbReference type="EMBL" id="GBP59197.1"/>
    </source>
</evidence>
<organism evidence="4 5">
    <name type="scientific">Eumeta variegata</name>
    <name type="common">Bagworm moth</name>
    <name type="synonym">Eumeta japonica</name>
    <dbReference type="NCBI Taxonomy" id="151549"/>
    <lineage>
        <taxon>Eukaryota</taxon>
        <taxon>Metazoa</taxon>
        <taxon>Ecdysozoa</taxon>
        <taxon>Arthropoda</taxon>
        <taxon>Hexapoda</taxon>
        <taxon>Insecta</taxon>
        <taxon>Pterygota</taxon>
        <taxon>Neoptera</taxon>
        <taxon>Endopterygota</taxon>
        <taxon>Lepidoptera</taxon>
        <taxon>Glossata</taxon>
        <taxon>Ditrysia</taxon>
        <taxon>Tineoidea</taxon>
        <taxon>Psychidae</taxon>
        <taxon>Oiketicinae</taxon>
        <taxon>Eumeta</taxon>
    </lineage>
</organism>
<dbReference type="PROSITE" id="PS50082">
    <property type="entry name" value="WD_REPEATS_2"/>
    <property type="match status" value="1"/>
</dbReference>
<protein>
    <submittedName>
        <fullName evidence="4">Methylosome protein 50</fullName>
    </submittedName>
</protein>
<sequence>MFVFNIRKRGVSNSTIFQPLHLLYLNCIATDLLDLDPLVSKPSTQLINSPPKVVKSWFFVPCTIIKRDGSVLVGCSELTGRYWNGGANIRNSVEELQKELINGTKLGIQLITGTADGCFIDTDKVLLCEDSGAVGIWSYVDNSWSQWEEVKLGEHDDVVMAVDSLQNGKLYVTVGLDANIKVWDVEEFLCVQDYRAAHSLGISGVSVKPNSTKNFITCSYDRLVCLWDYDKDVPVLDVAKSDSGVRCVQWLDENWLVFGDDSGVLSSVDLRQPGNSVPLLTFPNSVHRVTIQNG</sequence>
<evidence type="ECO:0000256" key="3">
    <source>
        <dbReference type="PROSITE-ProRule" id="PRU00221"/>
    </source>
</evidence>
<feature type="repeat" description="WD" evidence="3">
    <location>
        <begin position="152"/>
        <end position="186"/>
    </location>
</feature>
<dbReference type="Pfam" id="PF00400">
    <property type="entry name" value="WD40"/>
    <property type="match status" value="2"/>
</dbReference>
<reference evidence="4 5" key="1">
    <citation type="journal article" date="2019" name="Commun. Biol.">
        <title>The bagworm genome reveals a unique fibroin gene that provides high tensile strength.</title>
        <authorList>
            <person name="Kono N."/>
            <person name="Nakamura H."/>
            <person name="Ohtoshi R."/>
            <person name="Tomita M."/>
            <person name="Numata K."/>
            <person name="Arakawa K."/>
        </authorList>
    </citation>
    <scope>NUCLEOTIDE SEQUENCE [LARGE SCALE GENOMIC DNA]</scope>
</reference>
<dbReference type="InterPro" id="IPR052139">
    <property type="entry name" value="Methylosome_Comp_WDR77"/>
</dbReference>
<accession>A0A4C1XAB8</accession>
<dbReference type="GO" id="GO:0034709">
    <property type="term" value="C:methylosome"/>
    <property type="evidence" value="ECO:0007669"/>
    <property type="project" value="TreeGrafter"/>
</dbReference>
<dbReference type="PANTHER" id="PTHR46853:SF1">
    <property type="entry name" value="METHYLOSOME PROTEIN 50"/>
    <property type="match status" value="1"/>
</dbReference>
<proteinExistence type="predicted"/>
<dbReference type="PANTHER" id="PTHR46853">
    <property type="entry name" value="METHYLOSOME PROTEIN 50"/>
    <property type="match status" value="1"/>
</dbReference>
<dbReference type="SMART" id="SM00320">
    <property type="entry name" value="WD40"/>
    <property type="match status" value="3"/>
</dbReference>
<dbReference type="GO" id="GO:0007309">
    <property type="term" value="P:oocyte axis specification"/>
    <property type="evidence" value="ECO:0007669"/>
    <property type="project" value="TreeGrafter"/>
</dbReference>
<evidence type="ECO:0000313" key="5">
    <source>
        <dbReference type="Proteomes" id="UP000299102"/>
    </source>
</evidence>
<dbReference type="Gene3D" id="2.130.10.10">
    <property type="entry name" value="YVTN repeat-like/Quinoprotein amine dehydrogenase"/>
    <property type="match status" value="1"/>
</dbReference>
<comment type="caution">
    <text evidence="4">The sequence shown here is derived from an EMBL/GenBank/DDBJ whole genome shotgun (WGS) entry which is preliminary data.</text>
</comment>
<dbReference type="PROSITE" id="PS50294">
    <property type="entry name" value="WD_REPEATS_REGION"/>
    <property type="match status" value="1"/>
</dbReference>
<dbReference type="AlphaFoldDB" id="A0A4C1XAB8"/>
<dbReference type="Proteomes" id="UP000299102">
    <property type="component" value="Unassembled WGS sequence"/>
</dbReference>
<comment type="subcellular location">
    <subcellularLocation>
        <location evidence="1">Cytoplasm</location>
    </subcellularLocation>
</comment>
<gene>
    <name evidence="4" type="primary">WDR77</name>
    <name evidence="4" type="ORF">EVAR_54632_1</name>
</gene>
<evidence type="ECO:0000256" key="1">
    <source>
        <dbReference type="ARBA" id="ARBA00004496"/>
    </source>
</evidence>
<keyword evidence="5" id="KW-1185">Reference proteome</keyword>
<dbReference type="OrthoDB" id="10260946at2759"/>
<keyword evidence="2" id="KW-0963">Cytoplasm</keyword>
<evidence type="ECO:0000256" key="2">
    <source>
        <dbReference type="ARBA" id="ARBA00022490"/>
    </source>
</evidence>
<dbReference type="InterPro" id="IPR015943">
    <property type="entry name" value="WD40/YVTN_repeat-like_dom_sf"/>
</dbReference>
<dbReference type="InterPro" id="IPR001680">
    <property type="entry name" value="WD40_rpt"/>
</dbReference>
<dbReference type="SUPFAM" id="SSF50978">
    <property type="entry name" value="WD40 repeat-like"/>
    <property type="match status" value="1"/>
</dbReference>
<name>A0A4C1XAB8_EUMVA</name>